<evidence type="ECO:0000256" key="1">
    <source>
        <dbReference type="ARBA" id="ARBA00007409"/>
    </source>
</evidence>
<dbReference type="InParanoid" id="A0A2P5I7H1"/>
<dbReference type="SUPFAM" id="SSF52833">
    <property type="entry name" value="Thioredoxin-like"/>
    <property type="match status" value="1"/>
</dbReference>
<dbReference type="PANTHER" id="PTHR43968:SF8">
    <property type="entry name" value="S-TRANSFERASE, PUTATIVE (AFU_ORTHOLOGUE AFUA_2G00590)-RELATED"/>
    <property type="match status" value="1"/>
</dbReference>
<dbReference type="PANTHER" id="PTHR43968">
    <property type="match status" value="1"/>
</dbReference>
<dbReference type="Proteomes" id="UP000094444">
    <property type="component" value="Unassembled WGS sequence"/>
</dbReference>
<proteinExistence type="inferred from homology"/>
<gene>
    <name evidence="3" type="ORF">DHEL01_v203136</name>
</gene>
<dbReference type="InterPro" id="IPR050983">
    <property type="entry name" value="GST_Omega/HSP26"/>
</dbReference>
<dbReference type="Pfam" id="PF13409">
    <property type="entry name" value="GST_N_2"/>
    <property type="match status" value="1"/>
</dbReference>
<dbReference type="GO" id="GO:0016740">
    <property type="term" value="F:transferase activity"/>
    <property type="evidence" value="ECO:0007669"/>
    <property type="project" value="UniProtKB-KW"/>
</dbReference>
<dbReference type="InterPro" id="IPR004045">
    <property type="entry name" value="Glutathione_S-Trfase_N"/>
</dbReference>
<dbReference type="SUPFAM" id="SSF47616">
    <property type="entry name" value="GST C-terminal domain-like"/>
    <property type="match status" value="1"/>
</dbReference>
<dbReference type="SFLD" id="SFLDG00358">
    <property type="entry name" value="Main_(cytGST)"/>
    <property type="match status" value="1"/>
</dbReference>
<dbReference type="SFLD" id="SFLDS00019">
    <property type="entry name" value="Glutathione_Transferase_(cytos"/>
    <property type="match status" value="1"/>
</dbReference>
<dbReference type="InterPro" id="IPR036282">
    <property type="entry name" value="Glutathione-S-Trfase_C_sf"/>
</dbReference>
<organism evidence="3 4">
    <name type="scientific">Diaporthe helianthi</name>
    <dbReference type="NCBI Taxonomy" id="158607"/>
    <lineage>
        <taxon>Eukaryota</taxon>
        <taxon>Fungi</taxon>
        <taxon>Dikarya</taxon>
        <taxon>Ascomycota</taxon>
        <taxon>Pezizomycotina</taxon>
        <taxon>Sordariomycetes</taxon>
        <taxon>Sordariomycetidae</taxon>
        <taxon>Diaporthales</taxon>
        <taxon>Diaporthaceae</taxon>
        <taxon>Diaporthe</taxon>
    </lineage>
</organism>
<comment type="similarity">
    <text evidence="1">Belongs to the GST superfamily.</text>
</comment>
<dbReference type="Gene3D" id="3.40.30.10">
    <property type="entry name" value="Glutaredoxin"/>
    <property type="match status" value="1"/>
</dbReference>
<dbReference type="CDD" id="cd00570">
    <property type="entry name" value="GST_N_family"/>
    <property type="match status" value="1"/>
</dbReference>
<dbReference type="InterPro" id="IPR040079">
    <property type="entry name" value="Glutathione_S-Trfase"/>
</dbReference>
<dbReference type="InterPro" id="IPR036249">
    <property type="entry name" value="Thioredoxin-like_sf"/>
</dbReference>
<dbReference type="STRING" id="158607.A0A2P5I7H1"/>
<dbReference type="PROSITE" id="PS50404">
    <property type="entry name" value="GST_NTER"/>
    <property type="match status" value="1"/>
</dbReference>
<dbReference type="GO" id="GO:0005737">
    <property type="term" value="C:cytoplasm"/>
    <property type="evidence" value="ECO:0007669"/>
    <property type="project" value="TreeGrafter"/>
</dbReference>
<comment type="caution">
    <text evidence="3">The sequence shown here is derived from an EMBL/GenBank/DDBJ whole genome shotgun (WGS) entry which is preliminary data.</text>
</comment>
<dbReference type="EMBL" id="MAVT02000184">
    <property type="protein sequence ID" value="POS78463.1"/>
    <property type="molecule type" value="Genomic_DNA"/>
</dbReference>
<dbReference type="Gene3D" id="1.20.1050.10">
    <property type="match status" value="1"/>
</dbReference>
<accession>A0A2P5I7H1</accession>
<evidence type="ECO:0000259" key="2">
    <source>
        <dbReference type="PROSITE" id="PS50404"/>
    </source>
</evidence>
<evidence type="ECO:0000313" key="3">
    <source>
        <dbReference type="EMBL" id="POS78463.1"/>
    </source>
</evidence>
<feature type="domain" description="GST N-terminal" evidence="2">
    <location>
        <begin position="35"/>
        <end position="101"/>
    </location>
</feature>
<keyword evidence="4" id="KW-1185">Reference proteome</keyword>
<sequence length="256" mass="28237">MASKGAAIKLYTNHGCPFPHFGSRPDQAGCENTGAHRAHITLAELGIPFEEEIIDLDTPRSPEYLKVNPRGLVPSLSYNGEIITESAVVAQFLADAYPSHLLPASSDPNGPLTRARINFFVDAWFSKVNSFWFKAVFAKTADESNENAEELVKGVVKEIEPLLKDAGPFFGGSSKLTLAEASRCHRRVLTAPFVLRIKAYAKHGLLPASLTKDFQEKTPNFHIWSEAVVDSRSVTEIFDEDKNVARTKQRIAKARA</sequence>
<evidence type="ECO:0000313" key="4">
    <source>
        <dbReference type="Proteomes" id="UP000094444"/>
    </source>
</evidence>
<dbReference type="AlphaFoldDB" id="A0A2P5I7H1"/>
<dbReference type="OrthoDB" id="202840at2759"/>
<protein>
    <submittedName>
        <fullName evidence="3">Glutathione S-transferase</fullName>
    </submittedName>
</protein>
<name>A0A2P5I7H1_DIAHE</name>
<reference evidence="3" key="1">
    <citation type="submission" date="2017-09" db="EMBL/GenBank/DDBJ databases">
        <title>Polyketide synthases of a Diaporthe helianthi virulent isolate.</title>
        <authorList>
            <person name="Baroncelli R."/>
        </authorList>
    </citation>
    <scope>NUCLEOTIDE SEQUENCE [LARGE SCALE GENOMIC DNA]</scope>
    <source>
        <strain evidence="3">7/96</strain>
    </source>
</reference>